<gene>
    <name evidence="4" type="ORF">KUF71_022206</name>
</gene>
<evidence type="ECO:0000256" key="1">
    <source>
        <dbReference type="ARBA" id="ARBA00023054"/>
    </source>
</evidence>
<dbReference type="InterPro" id="IPR039303">
    <property type="entry name" value="CCDC50"/>
</dbReference>
<protein>
    <submittedName>
        <fullName evidence="4">Reticulocyte-binding protein 2-like protein a</fullName>
    </submittedName>
</protein>
<feature type="compositionally biased region" description="Polar residues" evidence="2">
    <location>
        <begin position="651"/>
        <end position="667"/>
    </location>
</feature>
<dbReference type="Proteomes" id="UP001219518">
    <property type="component" value="Unassembled WGS sequence"/>
</dbReference>
<feature type="compositionally biased region" description="Low complexity" evidence="2">
    <location>
        <begin position="343"/>
        <end position="358"/>
    </location>
</feature>
<comment type="caution">
    <text evidence="4">The sequence shown here is derived from an EMBL/GenBank/DDBJ whole genome shotgun (WGS) entry which is preliminary data.</text>
</comment>
<reference evidence="4" key="2">
    <citation type="journal article" date="2023" name="BMC Genomics">
        <title>Pest status, molecular evolution, and epigenetic factors derived from the genome assembly of Frankliniella fusca, a thysanopteran phytovirus vector.</title>
        <authorList>
            <person name="Catto M.A."/>
            <person name="Labadie P.E."/>
            <person name="Jacobson A.L."/>
            <person name="Kennedy G.G."/>
            <person name="Srinivasan R."/>
            <person name="Hunt B.G."/>
        </authorList>
    </citation>
    <scope>NUCLEOTIDE SEQUENCE</scope>
    <source>
        <strain evidence="4">PL_HMW_Pooled</strain>
    </source>
</reference>
<feature type="compositionally biased region" description="Pro residues" evidence="2">
    <location>
        <begin position="315"/>
        <end position="334"/>
    </location>
</feature>
<dbReference type="AlphaFoldDB" id="A0AAE1LAM1"/>
<evidence type="ECO:0000259" key="3">
    <source>
        <dbReference type="Pfam" id="PF15295"/>
    </source>
</evidence>
<feature type="compositionally biased region" description="Polar residues" evidence="2">
    <location>
        <begin position="588"/>
        <end position="597"/>
    </location>
</feature>
<dbReference type="PANTHER" id="PTHR22115">
    <property type="entry name" value="C3ORF6 PROTEIN-RELATED"/>
    <property type="match status" value="1"/>
</dbReference>
<evidence type="ECO:0000256" key="2">
    <source>
        <dbReference type="SAM" id="MobiDB-lite"/>
    </source>
</evidence>
<reference evidence="4" key="1">
    <citation type="submission" date="2021-07" db="EMBL/GenBank/DDBJ databases">
        <authorList>
            <person name="Catto M.A."/>
            <person name="Jacobson A."/>
            <person name="Kennedy G."/>
            <person name="Labadie P."/>
            <person name="Hunt B.G."/>
            <person name="Srinivasan R."/>
        </authorList>
    </citation>
    <scope>NUCLEOTIDE SEQUENCE</scope>
    <source>
        <strain evidence="4">PL_HMW_Pooled</strain>
        <tissue evidence="4">Head</tissue>
    </source>
</reference>
<feature type="compositionally biased region" description="Basic and acidic residues" evidence="2">
    <location>
        <begin position="253"/>
        <end position="266"/>
    </location>
</feature>
<evidence type="ECO:0000313" key="4">
    <source>
        <dbReference type="EMBL" id="KAK3912618.1"/>
    </source>
</evidence>
<feature type="compositionally biased region" description="Low complexity" evidence="2">
    <location>
        <begin position="303"/>
        <end position="314"/>
    </location>
</feature>
<feature type="compositionally biased region" description="Low complexity" evidence="2">
    <location>
        <begin position="528"/>
        <end position="555"/>
    </location>
</feature>
<organism evidence="4 5">
    <name type="scientific">Frankliniella fusca</name>
    <dbReference type="NCBI Taxonomy" id="407009"/>
    <lineage>
        <taxon>Eukaryota</taxon>
        <taxon>Metazoa</taxon>
        <taxon>Ecdysozoa</taxon>
        <taxon>Arthropoda</taxon>
        <taxon>Hexapoda</taxon>
        <taxon>Insecta</taxon>
        <taxon>Pterygota</taxon>
        <taxon>Neoptera</taxon>
        <taxon>Paraneoptera</taxon>
        <taxon>Thysanoptera</taxon>
        <taxon>Terebrantia</taxon>
        <taxon>Thripoidea</taxon>
        <taxon>Thripidae</taxon>
        <taxon>Frankliniella</taxon>
    </lineage>
</organism>
<keyword evidence="5" id="KW-1185">Reference proteome</keyword>
<evidence type="ECO:0000313" key="5">
    <source>
        <dbReference type="Proteomes" id="UP001219518"/>
    </source>
</evidence>
<dbReference type="EMBL" id="JAHWGI010000295">
    <property type="protein sequence ID" value="KAK3912618.1"/>
    <property type="molecule type" value="Genomic_DNA"/>
</dbReference>
<feature type="region of interest" description="Disordered" evidence="2">
    <location>
        <begin position="253"/>
        <end position="358"/>
    </location>
</feature>
<keyword evidence="1" id="KW-0175">Coiled coil</keyword>
<name>A0AAE1LAM1_9NEOP</name>
<dbReference type="Pfam" id="PF15295">
    <property type="entry name" value="CCDC50_N"/>
    <property type="match status" value="1"/>
</dbReference>
<feature type="compositionally biased region" description="Pro residues" evidence="2">
    <location>
        <begin position="287"/>
        <end position="302"/>
    </location>
</feature>
<feature type="compositionally biased region" description="Basic residues" evidence="2">
    <location>
        <begin position="508"/>
        <end position="523"/>
    </location>
</feature>
<feature type="compositionally biased region" description="Polar residues" evidence="2">
    <location>
        <begin position="615"/>
        <end position="630"/>
    </location>
</feature>
<accession>A0AAE1LAM1</accession>
<dbReference type="PANTHER" id="PTHR22115:SF4">
    <property type="entry name" value="COILED-COIL DOMAIN-CONTAINING PROTEIN"/>
    <property type="match status" value="1"/>
</dbReference>
<proteinExistence type="predicted"/>
<feature type="region of interest" description="Disordered" evidence="2">
    <location>
        <begin position="459"/>
        <end position="709"/>
    </location>
</feature>
<feature type="compositionally biased region" description="Basic and acidic residues" evidence="2">
    <location>
        <begin position="459"/>
        <end position="489"/>
    </location>
</feature>
<dbReference type="InterPro" id="IPR029311">
    <property type="entry name" value="CCDC50_N"/>
</dbReference>
<sequence length="709" mass="77575">MNRQSCRLGAVGAGAGLPRGALVLAITRGSAAATGARAIPADLEPEPPRLPHPRDPLLRKVQRILAELRRLHVFLINQPRALALRHAAAAGPESLALGEPAAAVQLMCCELQRLRLAVNMLQAELQCRHGDGLSGARVNRRTTTAQLAQATRVEQHYTGNKSRNAVVRQDVPLAKSEQQREEEEALAKYHQRVLEQEQYDAQVARQLAARLEREEQLRRMQREQQDGEIARQIQVGPGQVAVAYTRVEREKMKLEKERRERERQDLESAYQQQKQQQHHVHPQHWQMPPPSRSPAQLPPHSPQSPKSPQAQLLPPRQPKPGPSSSPLYNPPPPVSNVRAYPKPGTSPVAGTSSSSASALLPDQPYGHVAATGQEVAGAVISGHFAHTPPRAVRQTLGAQGGQGQGDYNSVGLPCISASTAPEDVAQQIRQMNLSRHTPQQICDDFPTAEDIFEEEARRLQEEKDAELARQLQEQEEREGAEGMDRDRLLAMEAQDQELARMLQEKEKAKLKRARERAKQKALLKKQQEQLQADGAGPSGCGPAPSGSGTSSPMSPNYSQIATEDEEGCYSLPHQPSPVPPPSHSVSPGNSDPSTKAGQTKGRRRFPDPEAIEQLPSPNVTPPGSVTSSGPNDALRNIAIVIDPTYPRRSPPNASDVRTSPITTSSQLDYVEENCGSPAPPYMPIQGQRRTASLEKKLKKKAPKDGCKQQ</sequence>
<feature type="domain" description="Coiled-coil" evidence="3">
    <location>
        <begin position="144"/>
        <end position="234"/>
    </location>
</feature>